<gene>
    <name evidence="6" type="ORF">LY60_00226</name>
</gene>
<dbReference type="OrthoDB" id="5411866at2"/>
<dbReference type="SUPFAM" id="SSF46689">
    <property type="entry name" value="Homeodomain-like"/>
    <property type="match status" value="1"/>
</dbReference>
<protein>
    <recommendedName>
        <fullName evidence="4">HTH-type transcriptional regulatory protein TyrR</fullName>
    </recommendedName>
</protein>
<dbReference type="PROSITE" id="PS00675">
    <property type="entry name" value="SIGMA54_INTERACT_1"/>
    <property type="match status" value="1"/>
</dbReference>
<evidence type="ECO:0000256" key="1">
    <source>
        <dbReference type="ARBA" id="ARBA00022741"/>
    </source>
</evidence>
<dbReference type="AlphaFoldDB" id="A0A562JL61"/>
<dbReference type="InterPro" id="IPR009057">
    <property type="entry name" value="Homeodomain-like_sf"/>
</dbReference>
<dbReference type="InterPro" id="IPR002078">
    <property type="entry name" value="Sigma_54_int"/>
</dbReference>
<dbReference type="CDD" id="cd00009">
    <property type="entry name" value="AAA"/>
    <property type="match status" value="1"/>
</dbReference>
<feature type="domain" description="Sigma-54 factor interaction" evidence="5">
    <location>
        <begin position="5"/>
        <end position="234"/>
    </location>
</feature>
<reference evidence="6 7" key="1">
    <citation type="submission" date="2019-07" db="EMBL/GenBank/DDBJ databases">
        <title>Genomic Encyclopedia of Type Strains, Phase I: the one thousand microbial genomes (KMG-I) project.</title>
        <authorList>
            <person name="Kyrpides N."/>
        </authorList>
    </citation>
    <scope>NUCLEOTIDE SEQUENCE [LARGE SCALE GENOMIC DNA]</scope>
    <source>
        <strain evidence="6 7">DSM 13558</strain>
    </source>
</reference>
<dbReference type="PROSITE" id="PS50045">
    <property type="entry name" value="SIGMA54_INTERACT_4"/>
    <property type="match status" value="1"/>
</dbReference>
<dbReference type="InterPro" id="IPR025943">
    <property type="entry name" value="Sigma_54_int_dom_ATP-bd_2"/>
</dbReference>
<dbReference type="GO" id="GO:0003677">
    <property type="term" value="F:DNA binding"/>
    <property type="evidence" value="ECO:0007669"/>
    <property type="project" value="UniProtKB-KW"/>
</dbReference>
<dbReference type="InterPro" id="IPR058031">
    <property type="entry name" value="AAA_lid_NorR"/>
</dbReference>
<keyword evidence="2" id="KW-0058">Aromatic hydrocarbons catabolism</keyword>
<evidence type="ECO:0000259" key="5">
    <source>
        <dbReference type="PROSITE" id="PS50045"/>
    </source>
</evidence>
<dbReference type="PROSITE" id="PS00676">
    <property type="entry name" value="SIGMA54_INTERACT_2"/>
    <property type="match status" value="1"/>
</dbReference>
<evidence type="ECO:0000256" key="2">
    <source>
        <dbReference type="ARBA" id="ARBA00022797"/>
    </source>
</evidence>
<comment type="caution">
    <text evidence="6">The sequence shown here is derived from an EMBL/GenBank/DDBJ whole genome shotgun (WGS) entry which is preliminary data.</text>
</comment>
<dbReference type="Gene3D" id="3.40.50.300">
    <property type="entry name" value="P-loop containing nucleotide triphosphate hydrolases"/>
    <property type="match status" value="1"/>
</dbReference>
<keyword evidence="1" id="KW-0547">Nucleotide-binding</keyword>
<sequence>MDQQSVFYSDEMKDIFNMAKRYAQFKTTILINGETGVGKEVVAKLIHKYSNRASMPFLTVNCGAIPESLLDSELFGYESGAFTGANTKGSMGLFESAHKGTLLLDEIGELSPLLQVKLLRVLQEHEVRRIGGSWSKSIDVRIIACTNADLWNLVENGTFRKDLYFRLSVATITIPPLRERKADILPLLEQFLHELISMYNIDRTFDKSALYVITNHTFYGNVRELRNIVESSYITALDNIITINDLPKYLIESSSINLKTITENCSHTLDEMLNDYEKEIITNALTHSNTIRKAAIKLGISNTTLLRRIKVYNLEEKINHHDDFEADIIT</sequence>
<dbReference type="Pfam" id="PF00158">
    <property type="entry name" value="Sigma54_activat"/>
    <property type="match status" value="1"/>
</dbReference>
<dbReference type="Gene3D" id="1.10.10.60">
    <property type="entry name" value="Homeodomain-like"/>
    <property type="match status" value="1"/>
</dbReference>
<dbReference type="PANTHER" id="PTHR32071">
    <property type="entry name" value="TRANSCRIPTIONAL REGULATORY PROTEIN"/>
    <property type="match status" value="1"/>
</dbReference>
<dbReference type="InterPro" id="IPR027417">
    <property type="entry name" value="P-loop_NTPase"/>
</dbReference>
<dbReference type="InterPro" id="IPR025662">
    <property type="entry name" value="Sigma_54_int_dom_ATP-bd_1"/>
</dbReference>
<dbReference type="Proteomes" id="UP000315343">
    <property type="component" value="Unassembled WGS sequence"/>
</dbReference>
<dbReference type="InterPro" id="IPR030828">
    <property type="entry name" value="HTH_TyrR"/>
</dbReference>
<evidence type="ECO:0000256" key="3">
    <source>
        <dbReference type="ARBA" id="ARBA00022840"/>
    </source>
</evidence>
<keyword evidence="3" id="KW-0067">ATP-binding</keyword>
<dbReference type="InterPro" id="IPR003593">
    <property type="entry name" value="AAA+_ATPase"/>
</dbReference>
<dbReference type="GO" id="GO:0005524">
    <property type="term" value="F:ATP binding"/>
    <property type="evidence" value="ECO:0007669"/>
    <property type="project" value="UniProtKB-KW"/>
</dbReference>
<evidence type="ECO:0000256" key="4">
    <source>
        <dbReference type="ARBA" id="ARBA00029500"/>
    </source>
</evidence>
<organism evidence="6 7">
    <name type="scientific">Sedimentibacter saalensis</name>
    <dbReference type="NCBI Taxonomy" id="130788"/>
    <lineage>
        <taxon>Bacteria</taxon>
        <taxon>Bacillati</taxon>
        <taxon>Bacillota</taxon>
        <taxon>Tissierellia</taxon>
        <taxon>Sedimentibacter</taxon>
    </lineage>
</organism>
<dbReference type="PANTHER" id="PTHR32071:SF57">
    <property type="entry name" value="C4-DICARBOXYLATE TRANSPORT TRANSCRIPTIONAL REGULATORY PROTEIN DCTD"/>
    <property type="match status" value="1"/>
</dbReference>
<dbReference type="FunFam" id="3.40.50.300:FF:000006">
    <property type="entry name" value="DNA-binding transcriptional regulator NtrC"/>
    <property type="match status" value="1"/>
</dbReference>
<dbReference type="EMBL" id="VLKH01000001">
    <property type="protein sequence ID" value="TWH83615.1"/>
    <property type="molecule type" value="Genomic_DNA"/>
</dbReference>
<evidence type="ECO:0000313" key="6">
    <source>
        <dbReference type="EMBL" id="TWH83615.1"/>
    </source>
</evidence>
<dbReference type="Pfam" id="PF18024">
    <property type="entry name" value="HTH_50"/>
    <property type="match status" value="1"/>
</dbReference>
<accession>A0A562JL61</accession>
<dbReference type="SMART" id="SM00382">
    <property type="entry name" value="AAA"/>
    <property type="match status" value="1"/>
</dbReference>
<proteinExistence type="predicted"/>
<evidence type="ECO:0000313" key="7">
    <source>
        <dbReference type="Proteomes" id="UP000315343"/>
    </source>
</evidence>
<dbReference type="SUPFAM" id="SSF52540">
    <property type="entry name" value="P-loop containing nucleoside triphosphate hydrolases"/>
    <property type="match status" value="1"/>
</dbReference>
<keyword evidence="7" id="KW-1185">Reference proteome</keyword>
<dbReference type="GO" id="GO:0006355">
    <property type="term" value="P:regulation of DNA-templated transcription"/>
    <property type="evidence" value="ECO:0007669"/>
    <property type="project" value="InterPro"/>
</dbReference>
<name>A0A562JL61_9FIRM</name>
<dbReference type="Gene3D" id="1.10.8.60">
    <property type="match status" value="1"/>
</dbReference>
<dbReference type="Pfam" id="PF25601">
    <property type="entry name" value="AAA_lid_14"/>
    <property type="match status" value="1"/>
</dbReference>
<dbReference type="RefSeq" id="WP_145078794.1">
    <property type="nucleotide sequence ID" value="NZ_VLKH01000001.1"/>
</dbReference>